<protein>
    <submittedName>
        <fullName evidence="2">Chemotaxis protein CheW</fullName>
    </submittedName>
</protein>
<proteinExistence type="predicted"/>
<feature type="domain" description="CheW-like" evidence="1">
    <location>
        <begin position="32"/>
        <end position="170"/>
    </location>
</feature>
<dbReference type="Gene3D" id="2.30.30.40">
    <property type="entry name" value="SH3 Domains"/>
    <property type="match status" value="1"/>
</dbReference>
<reference evidence="2 3" key="1">
    <citation type="submission" date="2019-02" db="EMBL/GenBank/DDBJ databases">
        <authorList>
            <person name="Li S.-H."/>
        </authorList>
    </citation>
    <scope>NUCLEOTIDE SEQUENCE [LARGE SCALE GENOMIC DNA]</scope>
    <source>
        <strain evidence="2 3">IMCC14385</strain>
    </source>
</reference>
<dbReference type="OrthoDB" id="5298045at2"/>
<dbReference type="GO" id="GO:0007165">
    <property type="term" value="P:signal transduction"/>
    <property type="evidence" value="ECO:0007669"/>
    <property type="project" value="InterPro"/>
</dbReference>
<dbReference type="InterPro" id="IPR036061">
    <property type="entry name" value="CheW-like_dom_sf"/>
</dbReference>
<dbReference type="SMART" id="SM00260">
    <property type="entry name" value="CheW"/>
    <property type="match status" value="1"/>
</dbReference>
<name>A0A5P9NMJ3_9GAMM</name>
<keyword evidence="3" id="KW-1185">Reference proteome</keyword>
<evidence type="ECO:0000313" key="2">
    <source>
        <dbReference type="EMBL" id="QFU77083.1"/>
    </source>
</evidence>
<accession>A0A5P9NMJ3</accession>
<evidence type="ECO:0000313" key="3">
    <source>
        <dbReference type="Proteomes" id="UP000326287"/>
    </source>
</evidence>
<dbReference type="RefSeq" id="WP_153240221.1">
    <property type="nucleotide sequence ID" value="NZ_CP036422.1"/>
</dbReference>
<dbReference type="AlphaFoldDB" id="A0A5P9NMJ3"/>
<dbReference type="GO" id="GO:0005829">
    <property type="term" value="C:cytosol"/>
    <property type="evidence" value="ECO:0007669"/>
    <property type="project" value="TreeGrafter"/>
</dbReference>
<dbReference type="GO" id="GO:0006935">
    <property type="term" value="P:chemotaxis"/>
    <property type="evidence" value="ECO:0007669"/>
    <property type="project" value="InterPro"/>
</dbReference>
<evidence type="ECO:0000259" key="1">
    <source>
        <dbReference type="PROSITE" id="PS50851"/>
    </source>
</evidence>
<dbReference type="InterPro" id="IPR002545">
    <property type="entry name" value="CheW-lke_dom"/>
</dbReference>
<dbReference type="PROSITE" id="PS50851">
    <property type="entry name" value="CHEW"/>
    <property type="match status" value="1"/>
</dbReference>
<dbReference type="Pfam" id="PF01584">
    <property type="entry name" value="CheW"/>
    <property type="match status" value="1"/>
</dbReference>
<dbReference type="InterPro" id="IPR039315">
    <property type="entry name" value="CheW"/>
</dbReference>
<dbReference type="Proteomes" id="UP000326287">
    <property type="component" value="Chromosome"/>
</dbReference>
<sequence length="179" mass="19123">MSGDAFQTLRILSQQVIDYAAPVPATQELIQNWHGAAFDLLGTRCVISADETRMIVDLGDTIPLPGVKHWVRGLANVGGRVVAISDLTSFLSGGAKSSGGKQALIVNGRGIHTGLMIEHSYGGVRLSTEQLRTDIEVADELRPYISGVFATNDGEYALFDTSKLLIDADFTEASVITTS</sequence>
<dbReference type="PANTHER" id="PTHR22617:SF43">
    <property type="entry name" value="PROTEIN PILI"/>
    <property type="match status" value="1"/>
</dbReference>
<dbReference type="PANTHER" id="PTHR22617">
    <property type="entry name" value="CHEMOTAXIS SENSOR HISTIDINE KINASE-RELATED"/>
    <property type="match status" value="1"/>
</dbReference>
<dbReference type="EMBL" id="CP036422">
    <property type="protein sequence ID" value="QFU77083.1"/>
    <property type="molecule type" value="Genomic_DNA"/>
</dbReference>
<gene>
    <name evidence="2" type="ORF">EY643_16280</name>
</gene>
<dbReference type="KEGG" id="halc:EY643_16280"/>
<dbReference type="Gene3D" id="2.40.50.180">
    <property type="entry name" value="CheA-289, Domain 4"/>
    <property type="match status" value="1"/>
</dbReference>
<dbReference type="SUPFAM" id="SSF50341">
    <property type="entry name" value="CheW-like"/>
    <property type="match status" value="1"/>
</dbReference>
<organism evidence="2 3">
    <name type="scientific">Halioglobus maricola</name>
    <dbReference type="NCBI Taxonomy" id="2601894"/>
    <lineage>
        <taxon>Bacteria</taxon>
        <taxon>Pseudomonadati</taxon>
        <taxon>Pseudomonadota</taxon>
        <taxon>Gammaproteobacteria</taxon>
        <taxon>Cellvibrionales</taxon>
        <taxon>Halieaceae</taxon>
        <taxon>Halioglobus</taxon>
    </lineage>
</organism>